<evidence type="ECO:0000256" key="5">
    <source>
        <dbReference type="ARBA" id="ARBA00022692"/>
    </source>
</evidence>
<keyword evidence="3" id="KW-0813">Transport</keyword>
<evidence type="ECO:0000256" key="8">
    <source>
        <dbReference type="SAM" id="Coils"/>
    </source>
</evidence>
<protein>
    <submittedName>
        <fullName evidence="10">TolC family protein</fullName>
    </submittedName>
</protein>
<comment type="subcellular location">
    <subcellularLocation>
        <location evidence="1">Cell outer membrane</location>
    </subcellularLocation>
</comment>
<keyword evidence="7" id="KW-0998">Cell outer membrane</keyword>
<reference evidence="10" key="1">
    <citation type="submission" date="2021-08" db="EMBL/GenBank/DDBJ databases">
        <authorList>
            <person name="Stevens D.C."/>
        </authorList>
    </citation>
    <scope>NUCLEOTIDE SEQUENCE</scope>
    <source>
        <strain evidence="10">DSM 53165</strain>
    </source>
</reference>
<keyword evidence="4" id="KW-1134">Transmembrane beta strand</keyword>
<evidence type="ECO:0000256" key="9">
    <source>
        <dbReference type="SAM" id="SignalP"/>
    </source>
</evidence>
<keyword evidence="8" id="KW-0175">Coiled coil</keyword>
<keyword evidence="6" id="KW-0472">Membrane</keyword>
<evidence type="ECO:0000256" key="6">
    <source>
        <dbReference type="ARBA" id="ARBA00023136"/>
    </source>
</evidence>
<organism evidence="10 11">
    <name type="scientific">Nannocystis pusilla</name>
    <dbReference type="NCBI Taxonomy" id="889268"/>
    <lineage>
        <taxon>Bacteria</taxon>
        <taxon>Pseudomonadati</taxon>
        <taxon>Myxococcota</taxon>
        <taxon>Polyangia</taxon>
        <taxon>Nannocystales</taxon>
        <taxon>Nannocystaceae</taxon>
        <taxon>Nannocystis</taxon>
    </lineage>
</organism>
<evidence type="ECO:0000256" key="4">
    <source>
        <dbReference type="ARBA" id="ARBA00022452"/>
    </source>
</evidence>
<dbReference type="EMBL" id="JAIRAU010000001">
    <property type="protein sequence ID" value="MBZ5708148.1"/>
    <property type="molecule type" value="Genomic_DNA"/>
</dbReference>
<evidence type="ECO:0000256" key="1">
    <source>
        <dbReference type="ARBA" id="ARBA00004442"/>
    </source>
</evidence>
<evidence type="ECO:0000313" key="11">
    <source>
        <dbReference type="Proteomes" id="UP001139031"/>
    </source>
</evidence>
<evidence type="ECO:0000256" key="2">
    <source>
        <dbReference type="ARBA" id="ARBA00007613"/>
    </source>
</evidence>
<dbReference type="PANTHER" id="PTHR30026:SF20">
    <property type="entry name" value="OUTER MEMBRANE PROTEIN TOLC"/>
    <property type="match status" value="1"/>
</dbReference>
<evidence type="ECO:0000256" key="7">
    <source>
        <dbReference type="ARBA" id="ARBA00023237"/>
    </source>
</evidence>
<comment type="caution">
    <text evidence="10">The sequence shown here is derived from an EMBL/GenBank/DDBJ whole genome shotgun (WGS) entry which is preliminary data.</text>
</comment>
<dbReference type="PANTHER" id="PTHR30026">
    <property type="entry name" value="OUTER MEMBRANE PROTEIN TOLC"/>
    <property type="match status" value="1"/>
</dbReference>
<accession>A0ABS7TIU2</accession>
<feature type="coiled-coil region" evidence="8">
    <location>
        <begin position="326"/>
        <end position="360"/>
    </location>
</feature>
<feature type="signal peptide" evidence="9">
    <location>
        <begin position="1"/>
        <end position="21"/>
    </location>
</feature>
<dbReference type="Pfam" id="PF02321">
    <property type="entry name" value="OEP"/>
    <property type="match status" value="2"/>
</dbReference>
<keyword evidence="9" id="KW-0732">Signal</keyword>
<evidence type="ECO:0000313" key="10">
    <source>
        <dbReference type="EMBL" id="MBZ5708148.1"/>
    </source>
</evidence>
<dbReference type="RefSeq" id="WP_224189902.1">
    <property type="nucleotide sequence ID" value="NZ_JAIRAU010000001.1"/>
</dbReference>
<dbReference type="Gene3D" id="1.20.1600.10">
    <property type="entry name" value="Outer membrane efflux proteins (OEP)"/>
    <property type="match status" value="1"/>
</dbReference>
<dbReference type="InterPro" id="IPR051906">
    <property type="entry name" value="TolC-like"/>
</dbReference>
<keyword evidence="11" id="KW-1185">Reference proteome</keyword>
<dbReference type="InterPro" id="IPR003423">
    <property type="entry name" value="OMP_efflux"/>
</dbReference>
<sequence>MIAITTLLAAVLAAPPPPASAVPDPRAAVSASDAEVVVDLAELDKILRESPLGKGLAPVPGGLTVSAVAERTESASPSLQIKQEAIERAAAKVDQAIISFLPQIGVKAGYSRMSKAAINFGGGAGVGALNGPADGQAAAPIVIGDCPGGAGQCALDPTGAPLVITPPFKLQIPLNSYSLSANLSVPISDYILSLAPARKGTLAARDAATYARDAERVKVQTDARLAYYNWLRGVASLLVIEDSLQRTQSRLVDAQHLFDAGSATRADVLRVDALVSSQQAAIADAQAFRRVAERNLAVMMNEPLRSYDIGEDILTPPPSLDPLPDLDDLIAEAQNNRLEIRSLERAVDGMHQNIRATRAQYYPRLDAFADALYANPNQRFFPLSPVWRGSWSVGVQLSYTINQSLRTKAQVRELKTNKRELALQAEQMRRGIAMEVAQAYHDRERALAAIQLTTRSLATYIEAYRVASENYKQGAATTNEIIAAEGEQVQAALRAVNSRIDLHVATTRLLYATGRLNPKSGGARSP</sequence>
<feature type="chain" id="PRO_5046268816" evidence="9">
    <location>
        <begin position="22"/>
        <end position="526"/>
    </location>
</feature>
<proteinExistence type="inferred from homology"/>
<dbReference type="SUPFAM" id="SSF56954">
    <property type="entry name" value="Outer membrane efflux proteins (OEP)"/>
    <property type="match status" value="1"/>
</dbReference>
<gene>
    <name evidence="10" type="ORF">K7C98_02685</name>
</gene>
<keyword evidence="5" id="KW-0812">Transmembrane</keyword>
<evidence type="ECO:0000256" key="3">
    <source>
        <dbReference type="ARBA" id="ARBA00022448"/>
    </source>
</evidence>
<name>A0ABS7TIU2_9BACT</name>
<dbReference type="Proteomes" id="UP001139031">
    <property type="component" value="Unassembled WGS sequence"/>
</dbReference>
<comment type="similarity">
    <text evidence="2">Belongs to the outer membrane factor (OMF) (TC 1.B.17) family.</text>
</comment>